<evidence type="ECO:0000313" key="2">
    <source>
        <dbReference type="Proteomes" id="UP000518206"/>
    </source>
</evidence>
<reference evidence="1 2" key="1">
    <citation type="submission" date="2020-08" db="EMBL/GenBank/DDBJ databases">
        <title>The Agave Microbiome: Exploring the role of microbial communities in plant adaptations to desert environments.</title>
        <authorList>
            <person name="Partida-Martinez L.P."/>
        </authorList>
    </citation>
    <scope>NUCLEOTIDE SEQUENCE [LARGE SCALE GENOMIC DNA]</scope>
    <source>
        <strain evidence="1 2">RAS26</strain>
    </source>
</reference>
<name>A0A7W4UIC8_9CELL</name>
<dbReference type="AlphaFoldDB" id="A0A7W4UIC8"/>
<sequence>MIAALETWLQWCRTHHVDPLNDNVKSLERAVTDLRRAGVARQELLNVIDQVGCMGRLWLSSDWLRLRHGQASGDPNQGPP</sequence>
<dbReference type="EMBL" id="JACHVX010000004">
    <property type="protein sequence ID" value="MBB2924093.1"/>
    <property type="molecule type" value="Genomic_DNA"/>
</dbReference>
<gene>
    <name evidence="1" type="ORF">FHR80_003021</name>
</gene>
<evidence type="ECO:0008006" key="3">
    <source>
        <dbReference type="Google" id="ProtNLM"/>
    </source>
</evidence>
<protein>
    <recommendedName>
        <fullName evidence="3">Core-binding (CB) domain-containing protein</fullName>
    </recommendedName>
</protein>
<reference evidence="1 2" key="2">
    <citation type="submission" date="2020-08" db="EMBL/GenBank/DDBJ databases">
        <authorList>
            <person name="Partida-Martinez L."/>
            <person name="Huntemann M."/>
            <person name="Clum A."/>
            <person name="Wang J."/>
            <person name="Palaniappan K."/>
            <person name="Ritter S."/>
            <person name="Chen I.-M."/>
            <person name="Stamatis D."/>
            <person name="Reddy T."/>
            <person name="O'Malley R."/>
            <person name="Daum C."/>
            <person name="Shapiro N."/>
            <person name="Ivanova N."/>
            <person name="Kyrpides N."/>
            <person name="Woyke T."/>
        </authorList>
    </citation>
    <scope>NUCLEOTIDE SEQUENCE [LARGE SCALE GENOMIC DNA]</scope>
    <source>
        <strain evidence="1 2">RAS26</strain>
    </source>
</reference>
<dbReference type="RefSeq" id="WP_183296881.1">
    <property type="nucleotide sequence ID" value="NZ_JACHVX010000004.1"/>
</dbReference>
<dbReference type="Proteomes" id="UP000518206">
    <property type="component" value="Unassembled WGS sequence"/>
</dbReference>
<proteinExistence type="predicted"/>
<evidence type="ECO:0000313" key="1">
    <source>
        <dbReference type="EMBL" id="MBB2924093.1"/>
    </source>
</evidence>
<comment type="caution">
    <text evidence="1">The sequence shown here is derived from an EMBL/GenBank/DDBJ whole genome shotgun (WGS) entry which is preliminary data.</text>
</comment>
<organism evidence="1 2">
    <name type="scientific">Cellulomonas cellasea</name>
    <dbReference type="NCBI Taxonomy" id="43670"/>
    <lineage>
        <taxon>Bacteria</taxon>
        <taxon>Bacillati</taxon>
        <taxon>Actinomycetota</taxon>
        <taxon>Actinomycetes</taxon>
        <taxon>Micrococcales</taxon>
        <taxon>Cellulomonadaceae</taxon>
        <taxon>Cellulomonas</taxon>
    </lineage>
</organism>
<accession>A0A7W4UIC8</accession>